<protein>
    <submittedName>
        <fullName evidence="2">Uncharacterized protein</fullName>
    </submittedName>
</protein>
<sequence>MTFPSLRRKTIDTTPSVHDDKKPASASFRARSTTLPALSPRKSLSALLDNARGGRPASPSRNNPRPDASEENNHLEHESSNTEPDLQRRRTSSPDKPKRFRRSPSPHPLKGSVSSRLSKINGTGLNRRRSESSMKGEAPSKTFLETLANVIRSPASLFYKEHKQTLRADDTDLLTGKKASASEESNPSTDKTASASEASNPSTDKSAPDDDTSPKKSVRFRPGNAIIEPEAKSSPINIPKPTPPLPQVEPATTPPLQCLKKLEDPVPTGRPPQTHIMRSSEDFRKALADTKQSDILDNMKEPLNGTRPSKLPAPPHEANIPIEDPFDDAAQEADSESSCTMLKNYNDRFQSRKSQKALSSTDAVIDSNLVYNDGAAQESGSSGPPESVDLYQKEMKADMLKGRRHRGSAPVCADLRCQIDAEDGCEIGQTSPVTPNTVIDRVASDPEPRNANMPIPSLTAYGQLLENRRSFLSRGRRSYHSADSDISSLDVDNCSNASLYPTETVKSFGPYGETLKSGKPPMHRAAVEYMQASGETSKYVASEGAPQDSQLEISITPAEPTFGDGLPQGRENEESHAGKFDVQGIESLAGPGPAVLAFPLEKGAQPRSVSLGLRTTPAYRVLSYPYKDQYGWTPFDDYQFVYAARVALAKWENDFRAILTTKGGFRCFWDTCDLPKWSAPSEDTNALTLWEVDDLLNSIYEHPLLPEPVPTLIYGDFKARILRTSLERAGVKELSLHPLDEMTEISDDSLSEEEGSSFLSTGNFRDVLEDDADGVSTYTVLRPANTGSVPVLTEKERMVKVARVLQNFRPRKEKKLHHDDTKIIEKAVEGMSLTPERPWSAFEVDDPKRMLFSVANGELKRVSGPAQDGSIRAFTSSWCRHCGRSYELMRSGKLTGPKKRNGDGSDGLDENVVSECCGISSEGSDEDEKYCQGIV</sequence>
<evidence type="ECO:0000313" key="3">
    <source>
        <dbReference type="Proteomes" id="UP001203852"/>
    </source>
</evidence>
<dbReference type="Proteomes" id="UP001203852">
    <property type="component" value="Unassembled WGS sequence"/>
</dbReference>
<feature type="region of interest" description="Disordered" evidence="1">
    <location>
        <begin position="431"/>
        <end position="455"/>
    </location>
</feature>
<feature type="compositionally biased region" description="Basic and acidic residues" evidence="1">
    <location>
        <begin position="67"/>
        <end position="97"/>
    </location>
</feature>
<dbReference type="AlphaFoldDB" id="A0AAN6IDW5"/>
<keyword evidence="3" id="KW-1185">Reference proteome</keyword>
<feature type="region of interest" description="Disordered" evidence="1">
    <location>
        <begin position="292"/>
        <end position="323"/>
    </location>
</feature>
<dbReference type="EMBL" id="MU404353">
    <property type="protein sequence ID" value="KAI1613853.1"/>
    <property type="molecule type" value="Genomic_DNA"/>
</dbReference>
<reference evidence="2" key="1">
    <citation type="journal article" date="2022" name="bioRxiv">
        <title>Deciphering the potential niche of two novel black yeast fungi from a biological soil crust based on their genomes, phenotypes, and melanin regulation.</title>
        <authorList>
            <consortium name="DOE Joint Genome Institute"/>
            <person name="Carr E.C."/>
            <person name="Barton Q."/>
            <person name="Grambo S."/>
            <person name="Sullivan M."/>
            <person name="Renfro C.M."/>
            <person name="Kuo A."/>
            <person name="Pangilinan J."/>
            <person name="Lipzen A."/>
            <person name="Keymanesh K."/>
            <person name="Savage E."/>
            <person name="Barry K."/>
            <person name="Grigoriev I.V."/>
            <person name="Riekhof W.R."/>
            <person name="Harris S.S."/>
        </authorList>
    </citation>
    <scope>NUCLEOTIDE SEQUENCE</scope>
    <source>
        <strain evidence="2">JF 03-4F</strain>
    </source>
</reference>
<feature type="compositionally biased region" description="Polar residues" evidence="1">
    <location>
        <begin position="182"/>
        <end position="205"/>
    </location>
</feature>
<accession>A0AAN6IDW5</accession>
<feature type="region of interest" description="Disordered" evidence="1">
    <location>
        <begin position="1"/>
        <end position="140"/>
    </location>
</feature>
<organism evidence="2 3">
    <name type="scientific">Exophiala viscosa</name>
    <dbReference type="NCBI Taxonomy" id="2486360"/>
    <lineage>
        <taxon>Eukaryota</taxon>
        <taxon>Fungi</taxon>
        <taxon>Dikarya</taxon>
        <taxon>Ascomycota</taxon>
        <taxon>Pezizomycotina</taxon>
        <taxon>Eurotiomycetes</taxon>
        <taxon>Chaetothyriomycetidae</taxon>
        <taxon>Chaetothyriales</taxon>
        <taxon>Herpotrichiellaceae</taxon>
        <taxon>Exophiala</taxon>
    </lineage>
</organism>
<gene>
    <name evidence="2" type="ORF">EDD36DRAFT_486632</name>
</gene>
<feature type="compositionally biased region" description="Pro residues" evidence="1">
    <location>
        <begin position="238"/>
        <end position="247"/>
    </location>
</feature>
<comment type="caution">
    <text evidence="2">The sequence shown here is derived from an EMBL/GenBank/DDBJ whole genome shotgun (WGS) entry which is preliminary data.</text>
</comment>
<feature type="compositionally biased region" description="Polar residues" evidence="1">
    <location>
        <begin position="112"/>
        <end position="124"/>
    </location>
</feature>
<feature type="compositionally biased region" description="Low complexity" evidence="1">
    <location>
        <begin position="55"/>
        <end position="66"/>
    </location>
</feature>
<proteinExistence type="predicted"/>
<evidence type="ECO:0000256" key="1">
    <source>
        <dbReference type="SAM" id="MobiDB-lite"/>
    </source>
</evidence>
<name>A0AAN6IDW5_9EURO</name>
<feature type="region of interest" description="Disordered" evidence="1">
    <location>
        <begin position="164"/>
        <end position="280"/>
    </location>
</feature>
<evidence type="ECO:0000313" key="2">
    <source>
        <dbReference type="EMBL" id="KAI1613853.1"/>
    </source>
</evidence>